<dbReference type="Gene3D" id="2.60.40.10">
    <property type="entry name" value="Immunoglobulins"/>
    <property type="match status" value="1"/>
</dbReference>
<evidence type="ECO:0000256" key="2">
    <source>
        <dbReference type="SAM" id="SignalP"/>
    </source>
</evidence>
<dbReference type="Pfam" id="PF02638">
    <property type="entry name" value="GHL10"/>
    <property type="match status" value="1"/>
</dbReference>
<feature type="chain" id="PRO_5045337654" evidence="2">
    <location>
        <begin position="23"/>
        <end position="506"/>
    </location>
</feature>
<dbReference type="PANTHER" id="PTHR43405">
    <property type="entry name" value="GLYCOSYL HYDROLASE DIGH"/>
    <property type="match status" value="1"/>
</dbReference>
<name>A0ABV8M2V9_9ACTN</name>
<evidence type="ECO:0000313" key="5">
    <source>
        <dbReference type="Proteomes" id="UP001595816"/>
    </source>
</evidence>
<reference evidence="5" key="1">
    <citation type="journal article" date="2019" name="Int. J. Syst. Evol. Microbiol.">
        <title>The Global Catalogue of Microorganisms (GCM) 10K type strain sequencing project: providing services to taxonomists for standard genome sequencing and annotation.</title>
        <authorList>
            <consortium name="The Broad Institute Genomics Platform"/>
            <consortium name="The Broad Institute Genome Sequencing Center for Infectious Disease"/>
            <person name="Wu L."/>
            <person name="Ma J."/>
        </authorList>
    </citation>
    <scope>NUCLEOTIDE SEQUENCE [LARGE SCALE GENOMIC DNA]</scope>
    <source>
        <strain evidence="5">CGMCC 4.7289</strain>
    </source>
</reference>
<evidence type="ECO:0000256" key="1">
    <source>
        <dbReference type="ARBA" id="ARBA00022729"/>
    </source>
</evidence>
<keyword evidence="1 2" id="KW-0732">Signal</keyword>
<dbReference type="SUPFAM" id="SSF51445">
    <property type="entry name" value="(Trans)glycosidases"/>
    <property type="match status" value="1"/>
</dbReference>
<feature type="domain" description="Glycosyl hydrolase-like 10" evidence="3">
    <location>
        <begin position="54"/>
        <end position="365"/>
    </location>
</feature>
<keyword evidence="5" id="KW-1185">Reference proteome</keyword>
<sequence length="506" mass="57166">MRARWVFAATALALVGSLGLWAAADVSRPGRAIGEQAAEAVVNRNACGQTAPRELRGMWLTTVRNIDWPSRPGLPEATVKAEYQQWLDLAVKMNHNAIFVHVRPSGDAFWPSGFAPFSYWLTGRKDNTNPGWDPLAYAVDEAHKRGLEFHAWYNPYKASQDPVVPAGYPHPEWTVTYPLKAGEEKHAYFDPGIPEARKWVEDSILESVEKYDLDGVHFDDFFYPYPKTGQEFPDQASYARYGGGKNKNDWRRDNVNLLVKETYERIKQVKPWVRFGISPFGIWRNDDSDRRGSATRGLESYSAIYADTRTWIKEGWLDYIVPQLYWYIGFKIADYAILLRWWTEVVKGTDVHLYIGQADYRINNAGVWKDPAELDRQIALNQKSGVLGSIHFSAKSVRTNKLGAVTRYRDAHNATPALIPVSARLKADPPLAPTLVVRRTAEKTMVTWRPTESGPKAYRYAVYRDGVLVATVPSGTHSWQDAAAAKTGGTSYCVTALDRSWNESRA</sequence>
<keyword evidence="4" id="KW-0378">Hydrolase</keyword>
<dbReference type="RefSeq" id="WP_253760638.1">
    <property type="nucleotide sequence ID" value="NZ_JAMZDZ010000001.1"/>
</dbReference>
<dbReference type="InterPro" id="IPR013783">
    <property type="entry name" value="Ig-like_fold"/>
</dbReference>
<dbReference type="InterPro" id="IPR052177">
    <property type="entry name" value="Divisome_Glycosyl_Hydrolase"/>
</dbReference>
<organism evidence="4 5">
    <name type="scientific">Hamadaea flava</name>
    <dbReference type="NCBI Taxonomy" id="1742688"/>
    <lineage>
        <taxon>Bacteria</taxon>
        <taxon>Bacillati</taxon>
        <taxon>Actinomycetota</taxon>
        <taxon>Actinomycetes</taxon>
        <taxon>Micromonosporales</taxon>
        <taxon>Micromonosporaceae</taxon>
        <taxon>Hamadaea</taxon>
    </lineage>
</organism>
<dbReference type="PANTHER" id="PTHR43405:SF1">
    <property type="entry name" value="GLYCOSYL HYDROLASE DIGH"/>
    <property type="match status" value="1"/>
</dbReference>
<dbReference type="EMBL" id="JBHSAY010000033">
    <property type="protein sequence ID" value="MFC4136775.1"/>
    <property type="molecule type" value="Genomic_DNA"/>
</dbReference>
<dbReference type="Gene3D" id="3.20.20.80">
    <property type="entry name" value="Glycosidases"/>
    <property type="match status" value="1"/>
</dbReference>
<accession>A0ABV8M2V9</accession>
<protein>
    <submittedName>
        <fullName evidence="4">Glycoside hydrolase family 10 protein</fullName>
    </submittedName>
</protein>
<dbReference type="GO" id="GO:0016787">
    <property type="term" value="F:hydrolase activity"/>
    <property type="evidence" value="ECO:0007669"/>
    <property type="project" value="UniProtKB-KW"/>
</dbReference>
<dbReference type="InterPro" id="IPR017853">
    <property type="entry name" value="GH"/>
</dbReference>
<gene>
    <name evidence="4" type="ORF">ACFOZ4_39745</name>
</gene>
<dbReference type="Proteomes" id="UP001595816">
    <property type="component" value="Unassembled WGS sequence"/>
</dbReference>
<comment type="caution">
    <text evidence="4">The sequence shown here is derived from an EMBL/GenBank/DDBJ whole genome shotgun (WGS) entry which is preliminary data.</text>
</comment>
<feature type="signal peptide" evidence="2">
    <location>
        <begin position="1"/>
        <end position="22"/>
    </location>
</feature>
<proteinExistence type="predicted"/>
<evidence type="ECO:0000313" key="4">
    <source>
        <dbReference type="EMBL" id="MFC4136775.1"/>
    </source>
</evidence>
<evidence type="ECO:0000259" key="3">
    <source>
        <dbReference type="Pfam" id="PF02638"/>
    </source>
</evidence>
<dbReference type="InterPro" id="IPR003790">
    <property type="entry name" value="GHL10"/>
</dbReference>